<proteinExistence type="predicted"/>
<evidence type="ECO:0000313" key="1">
    <source>
        <dbReference type="EMBL" id="KAF9595583.1"/>
    </source>
</evidence>
<evidence type="ECO:0000313" key="2">
    <source>
        <dbReference type="Proteomes" id="UP000631114"/>
    </source>
</evidence>
<evidence type="ECO:0008006" key="3">
    <source>
        <dbReference type="Google" id="ProtNLM"/>
    </source>
</evidence>
<gene>
    <name evidence="1" type="ORF">IFM89_001055</name>
</gene>
<dbReference type="OrthoDB" id="1939300at2759"/>
<sequence length="157" mass="17810">MVRPWSEDLEDHRQPLKSVPIWVKFHDVPKQLWTKKGLSLIASRLGKPHCWDDATQRKTRLDFGKVCIEVKVYAQYPTSLKFKLKVGKIAIVKVEYTWKPPSCTFCDRFGYSLAKCPNKPATTWRPVTTQRETATATDPTTALVTRAVAASETSTVS</sequence>
<keyword evidence="2" id="KW-1185">Reference proteome</keyword>
<organism evidence="1 2">
    <name type="scientific">Coptis chinensis</name>
    <dbReference type="NCBI Taxonomy" id="261450"/>
    <lineage>
        <taxon>Eukaryota</taxon>
        <taxon>Viridiplantae</taxon>
        <taxon>Streptophyta</taxon>
        <taxon>Embryophyta</taxon>
        <taxon>Tracheophyta</taxon>
        <taxon>Spermatophyta</taxon>
        <taxon>Magnoliopsida</taxon>
        <taxon>Ranunculales</taxon>
        <taxon>Ranunculaceae</taxon>
        <taxon>Coptidoideae</taxon>
        <taxon>Coptis</taxon>
    </lineage>
</organism>
<dbReference type="PANTHER" id="PTHR31286:SF180">
    <property type="entry name" value="OS10G0362600 PROTEIN"/>
    <property type="match status" value="1"/>
</dbReference>
<dbReference type="InterPro" id="IPR040256">
    <property type="entry name" value="At4g02000-like"/>
</dbReference>
<dbReference type="EMBL" id="JADFTS010000007">
    <property type="protein sequence ID" value="KAF9595583.1"/>
    <property type="molecule type" value="Genomic_DNA"/>
</dbReference>
<dbReference type="Proteomes" id="UP000631114">
    <property type="component" value="Unassembled WGS sequence"/>
</dbReference>
<accession>A0A835LHC1</accession>
<reference evidence="1 2" key="1">
    <citation type="submission" date="2020-10" db="EMBL/GenBank/DDBJ databases">
        <title>The Coptis chinensis genome and diversification of protoberbering-type alkaloids.</title>
        <authorList>
            <person name="Wang B."/>
            <person name="Shu S."/>
            <person name="Song C."/>
            <person name="Liu Y."/>
        </authorList>
    </citation>
    <scope>NUCLEOTIDE SEQUENCE [LARGE SCALE GENOMIC DNA]</scope>
    <source>
        <strain evidence="1">HL-2020</strain>
        <tissue evidence="1">Leaf</tissue>
    </source>
</reference>
<comment type="caution">
    <text evidence="1">The sequence shown here is derived from an EMBL/GenBank/DDBJ whole genome shotgun (WGS) entry which is preliminary data.</text>
</comment>
<dbReference type="AlphaFoldDB" id="A0A835LHC1"/>
<name>A0A835LHC1_9MAGN</name>
<dbReference type="PANTHER" id="PTHR31286">
    <property type="entry name" value="GLYCINE-RICH CELL WALL STRUCTURAL PROTEIN 1.8-LIKE"/>
    <property type="match status" value="1"/>
</dbReference>
<protein>
    <recommendedName>
        <fullName evidence="3">DUF4283 domain-containing protein</fullName>
    </recommendedName>
</protein>